<gene>
    <name evidence="3" type="ordered locus">Snas_0842</name>
</gene>
<dbReference type="GO" id="GO:0071949">
    <property type="term" value="F:FAD binding"/>
    <property type="evidence" value="ECO:0007669"/>
    <property type="project" value="InterPro"/>
</dbReference>
<dbReference type="PANTHER" id="PTHR43422">
    <property type="entry name" value="THIAMINE THIAZOLE SYNTHASE"/>
    <property type="match status" value="1"/>
</dbReference>
<dbReference type="InterPro" id="IPR036188">
    <property type="entry name" value="FAD/NAD-bd_sf"/>
</dbReference>
<evidence type="ECO:0000313" key="4">
    <source>
        <dbReference type="Proteomes" id="UP000000844"/>
    </source>
</evidence>
<name>D3Q849_STANL</name>
<feature type="chain" id="PRO_5038594583" description="FAD-binding domain-containing protein" evidence="1">
    <location>
        <begin position="22"/>
        <end position="443"/>
    </location>
</feature>
<dbReference type="OrthoDB" id="9790035at2"/>
<dbReference type="Proteomes" id="UP000000844">
    <property type="component" value="Chromosome"/>
</dbReference>
<dbReference type="InterPro" id="IPR002938">
    <property type="entry name" value="FAD-bd"/>
</dbReference>
<dbReference type="STRING" id="446470.Snas_0842"/>
<evidence type="ECO:0000256" key="1">
    <source>
        <dbReference type="SAM" id="SignalP"/>
    </source>
</evidence>
<dbReference type="Gene3D" id="3.50.50.60">
    <property type="entry name" value="FAD/NAD(P)-binding domain"/>
    <property type="match status" value="1"/>
</dbReference>
<sequence length="443" mass="48495">MKRAVVFGASLSGLLAARALADFYSEVVVVERDTLPTSPSPRRGVPQTEHNHVLLAHGAREYESLLPGLTEELLGAGAPHVDMMRQTRMVFSGYELARGDCDTKLIHASRGLLEHAVRSRVKGLSNVEFREGCEATGIVHEDGRVTAARVTRLADGNRVETLASDLVVDALGRGGRAATWLTELGYEAPAEDRVKCDVRYVSRFVSMPADALNGDHFLLVGAAPGLPHLLAACYLEGDRWMLTLAGMAGVRPPTTDEGIQEFAETMPIPDFCETLREAKPLSDPVSLHYPYSVRRRFERLRRFPDGLLVVGDALCSFNPVYGQGMTVAGMQARILRECLAEGSDNLARRFFPAASKAIDVPWSLGAGGDLAMPEVEGYRSPRIRLLNRYVARVHRAASRDPRVAAVFFRVAGLLEPPSALLRPGFMARVFTSRAPRRRDPRGA</sequence>
<keyword evidence="4" id="KW-1185">Reference proteome</keyword>
<dbReference type="PANTHER" id="PTHR43422:SF3">
    <property type="entry name" value="THIAMINE THIAZOLE SYNTHASE"/>
    <property type="match status" value="1"/>
</dbReference>
<accession>D3Q849</accession>
<feature type="domain" description="FAD-binding" evidence="2">
    <location>
        <begin position="5"/>
        <end position="341"/>
    </location>
</feature>
<feature type="signal peptide" evidence="1">
    <location>
        <begin position="1"/>
        <end position="21"/>
    </location>
</feature>
<dbReference type="KEGG" id="sna:Snas_0842"/>
<evidence type="ECO:0000259" key="2">
    <source>
        <dbReference type="Pfam" id="PF01494"/>
    </source>
</evidence>
<dbReference type="RefSeq" id="WP_013016125.1">
    <property type="nucleotide sequence ID" value="NC_013947.1"/>
</dbReference>
<dbReference type="Pfam" id="PF01494">
    <property type="entry name" value="FAD_binding_3"/>
    <property type="match status" value="1"/>
</dbReference>
<dbReference type="AlphaFoldDB" id="D3Q849"/>
<protein>
    <recommendedName>
        <fullName evidence="2">FAD-binding domain-containing protein</fullName>
    </recommendedName>
</protein>
<organism evidence="3 4">
    <name type="scientific">Stackebrandtia nassauensis (strain DSM 44728 / CIP 108903 / NRRL B-16338 / NBRC 102104 / LLR-40K-21)</name>
    <dbReference type="NCBI Taxonomy" id="446470"/>
    <lineage>
        <taxon>Bacteria</taxon>
        <taxon>Bacillati</taxon>
        <taxon>Actinomycetota</taxon>
        <taxon>Actinomycetes</taxon>
        <taxon>Glycomycetales</taxon>
        <taxon>Glycomycetaceae</taxon>
        <taxon>Stackebrandtia</taxon>
    </lineage>
</organism>
<dbReference type="HOGENOM" id="CLU_028028_2_0_11"/>
<dbReference type="eggNOG" id="COG0654">
    <property type="taxonomic scope" value="Bacteria"/>
</dbReference>
<keyword evidence="1" id="KW-0732">Signal</keyword>
<reference evidence="3 4" key="1">
    <citation type="journal article" date="2009" name="Stand. Genomic Sci.">
        <title>Complete genome sequence of Stackebrandtia nassauensis type strain (LLR-40K-21).</title>
        <authorList>
            <person name="Munk C."/>
            <person name="Lapidus A."/>
            <person name="Copeland A."/>
            <person name="Jando M."/>
            <person name="Mayilraj S."/>
            <person name="Glavina Del Rio T."/>
            <person name="Nolan M."/>
            <person name="Chen F."/>
            <person name="Lucas S."/>
            <person name="Tice H."/>
            <person name="Cheng J.F."/>
            <person name="Han C."/>
            <person name="Detter J.C."/>
            <person name="Bruce D."/>
            <person name="Goodwin L."/>
            <person name="Chain P."/>
            <person name="Pitluck S."/>
            <person name="Goker M."/>
            <person name="Ovchinikova G."/>
            <person name="Pati A."/>
            <person name="Ivanova N."/>
            <person name="Mavromatis K."/>
            <person name="Chen A."/>
            <person name="Palaniappan K."/>
            <person name="Land M."/>
            <person name="Hauser L."/>
            <person name="Chang Y.J."/>
            <person name="Jeffries C.D."/>
            <person name="Bristow J."/>
            <person name="Eisen J.A."/>
            <person name="Markowitz V."/>
            <person name="Hugenholtz P."/>
            <person name="Kyrpides N.C."/>
            <person name="Klenk H.P."/>
        </authorList>
    </citation>
    <scope>NUCLEOTIDE SEQUENCE [LARGE SCALE GENOMIC DNA]</scope>
    <source>
        <strain evidence="4">DSM 44728 / CIP 108903 / NRRL B-16338 / NBRC 102104 / LLR-40K-21</strain>
    </source>
</reference>
<proteinExistence type="predicted"/>
<evidence type="ECO:0000313" key="3">
    <source>
        <dbReference type="EMBL" id="ADD40554.1"/>
    </source>
</evidence>
<dbReference type="EMBL" id="CP001778">
    <property type="protein sequence ID" value="ADD40554.1"/>
    <property type="molecule type" value="Genomic_DNA"/>
</dbReference>
<dbReference type="SUPFAM" id="SSF51905">
    <property type="entry name" value="FAD/NAD(P)-binding domain"/>
    <property type="match status" value="1"/>
</dbReference>